<dbReference type="InterPro" id="IPR000569">
    <property type="entry name" value="HECT_dom"/>
</dbReference>
<evidence type="ECO:0000256" key="1">
    <source>
        <dbReference type="ARBA" id="ARBA00000885"/>
    </source>
</evidence>
<dbReference type="Gene3D" id="6.10.130.10">
    <property type="entry name" value="Ubiquitin-protein ligase E3A, N-terminal zinc-binding domain (AZUL)"/>
    <property type="match status" value="1"/>
</dbReference>
<dbReference type="AlphaFoldDB" id="A0A0A1TCB0"/>
<dbReference type="Pfam" id="PF16558">
    <property type="entry name" value="AZUL"/>
    <property type="match status" value="1"/>
</dbReference>
<feature type="compositionally biased region" description="Low complexity" evidence="6">
    <location>
        <begin position="1"/>
        <end position="14"/>
    </location>
</feature>
<dbReference type="Proteomes" id="UP000039046">
    <property type="component" value="Unassembled WGS sequence"/>
</dbReference>
<proteinExistence type="predicted"/>
<evidence type="ECO:0000256" key="4">
    <source>
        <dbReference type="ARBA" id="ARBA00022786"/>
    </source>
</evidence>
<dbReference type="SMART" id="SM00119">
    <property type="entry name" value="HECTc"/>
    <property type="match status" value="1"/>
</dbReference>
<dbReference type="EC" id="2.3.2.26" evidence="2"/>
<feature type="region of interest" description="Disordered" evidence="6">
    <location>
        <begin position="479"/>
        <end position="505"/>
    </location>
</feature>
<dbReference type="InterPro" id="IPR032353">
    <property type="entry name" value="AZUL"/>
</dbReference>
<keyword evidence="9" id="KW-1185">Reference proteome</keyword>
<dbReference type="GO" id="GO:0000209">
    <property type="term" value="P:protein polyubiquitination"/>
    <property type="evidence" value="ECO:0007669"/>
    <property type="project" value="InterPro"/>
</dbReference>
<evidence type="ECO:0000256" key="2">
    <source>
        <dbReference type="ARBA" id="ARBA00012485"/>
    </source>
</evidence>
<evidence type="ECO:0000256" key="5">
    <source>
        <dbReference type="PROSITE-ProRule" id="PRU00104"/>
    </source>
</evidence>
<dbReference type="InterPro" id="IPR035983">
    <property type="entry name" value="Hect_E3_ubiquitin_ligase"/>
</dbReference>
<dbReference type="Gene3D" id="3.30.2160.10">
    <property type="entry name" value="Hect, E3 ligase catalytic domain"/>
    <property type="match status" value="1"/>
</dbReference>
<sequence>MSTAPALPPASTTAGDSSLSPKPTLSSMHIENNLLPGLWQEALFAQLPDDAPPEVRAYVRDIENPRRVYAIHRATRRHDFQNLVDRYIFQLRTGCGSPTCHAPTCLTCRKRLAGHTPLRRYNSTSARILAVYLASKDNPERGLCKQSKQTPDGATAANNLIFSAKAPNDHSRSRHKRHRTNNSESSKLSAPNRSNITGRLSTEDAETPIRTRAATVSMVEKPTSHDHRSFAAVTFGSVAFKMLEWLTPQSVNTLSNKISQVASPTTQAAPAIESPRPISSKSSKLSTPSPYTPQATPPLDIPKPTIPGEASMKHQNGTLDDIRVKKSADGKIHASPITRSSRRESMESKRNSADIDELAVPFKSPTSLHDKLGRKTRPETSTLTITDIPHGPPFFENVSPPIRKAELPFPLPEKRLSDQPREPKEVVPTSKPLASAKTLEEEVSVDDCPLPQSLRELNVEIINFICDVYRDDRTNEPMFDNVEHSDGFPTPENAPARLRRRGSPSAESAKQWKAFNDQVLFDLLSAPESLVSSFTKNSQVYDSQTLWYCMVRLNRAAPSIVLHSLWIAASSLFVPPTSLKMNASSTKSLRQKPLTPHQAGCIMAAGFHALVSLAPVVSGSRALYDMSRIRSNGLAFTNTTPFSRYSANVTLQYDDCFSNPLAMRLACRLFRALTAQRYFTELTSPNGKAKDEDDVLHLLLNQLDLLNTGPARILEFDEAERLLHETRVPTLLLDWARAVLLEEWDECPVFCNDGPFHGALSFMDTMYRNRNILLLGDIQFRVDSFSDRLDTTQVPVSWLSFQSTHDKHHILDYPFLFRPETLVTFFRAINFSRMSRNYEEATSLKRRMAAIVEQGSLITHPHHRVILQDMLRTASSSYLVLDIGRSNVLRDAFDQLWRRQTRELLRPLKVHLGEDGGEEGFDSGGVQQEFFRMAIAECFDPSYGAFTVDDRTRMAWFVPGSIVEEWKFELIGLLMSLAIYNGLTLPVTFPKALYRKLLGEPVRELYHIADGWPELAAGLTTLLEWDEKDGLVEDIFARTYEFSVPGLGQNVTYEMTKKDFSWPQGIQPAPTANDDAPLVTNDNRDDYVSDYIRYLTDVSTRPQFEAFQKGFRTCLEPKSLTLLTPPILQSIVEGIQEIDISELRRQTRYVGWDSSHRTIRDFWSIVKRYDDRMKRKLLEFVTASDRVPVGGLRNLQFVVQKNGEEEGSSGHLPTAYTCYGTLLLPEYPDKEVLRERLSMALENAQGFGFA</sequence>
<keyword evidence="4 5" id="KW-0833">Ubl conjugation pathway</keyword>
<dbReference type="Gene3D" id="3.90.1750.10">
    <property type="entry name" value="Hect, E3 ligase catalytic domains"/>
    <property type="match status" value="1"/>
</dbReference>
<feature type="compositionally biased region" description="Pro residues" evidence="6">
    <location>
        <begin position="295"/>
        <end position="305"/>
    </location>
</feature>
<comment type="catalytic activity">
    <reaction evidence="1">
        <text>S-ubiquitinyl-[E2 ubiquitin-conjugating enzyme]-L-cysteine + [acceptor protein]-L-lysine = [E2 ubiquitin-conjugating enzyme]-L-cysteine + N(6)-ubiquitinyl-[acceptor protein]-L-lysine.</text>
        <dbReference type="EC" id="2.3.2.26"/>
    </reaction>
</comment>
<dbReference type="HOGENOM" id="CLU_001858_0_0_1"/>
<evidence type="ECO:0000259" key="7">
    <source>
        <dbReference type="PROSITE" id="PS50237"/>
    </source>
</evidence>
<dbReference type="STRING" id="1531966.A0A0A1TCB0"/>
<evidence type="ECO:0000256" key="3">
    <source>
        <dbReference type="ARBA" id="ARBA00022679"/>
    </source>
</evidence>
<keyword evidence="3" id="KW-0808">Transferase</keyword>
<feature type="compositionally biased region" description="Low complexity" evidence="6">
    <location>
        <begin position="274"/>
        <end position="293"/>
    </location>
</feature>
<feature type="compositionally biased region" description="Polar residues" evidence="6">
    <location>
        <begin position="182"/>
        <end position="200"/>
    </location>
</feature>
<feature type="compositionally biased region" description="Basic and acidic residues" evidence="6">
    <location>
        <begin position="320"/>
        <end position="332"/>
    </location>
</feature>
<feature type="compositionally biased region" description="Basic and acidic residues" evidence="6">
    <location>
        <begin position="413"/>
        <end position="425"/>
    </location>
</feature>
<dbReference type="Gene3D" id="3.30.2410.10">
    <property type="entry name" value="Hect, E3 ligase catalytic domain"/>
    <property type="match status" value="1"/>
</dbReference>
<feature type="domain" description="HECT" evidence="7">
    <location>
        <begin position="900"/>
        <end position="1250"/>
    </location>
</feature>
<organism evidence="8 9">
    <name type="scientific">[Torrubiella] hemipterigena</name>
    <dbReference type="NCBI Taxonomy" id="1531966"/>
    <lineage>
        <taxon>Eukaryota</taxon>
        <taxon>Fungi</taxon>
        <taxon>Dikarya</taxon>
        <taxon>Ascomycota</taxon>
        <taxon>Pezizomycotina</taxon>
        <taxon>Sordariomycetes</taxon>
        <taxon>Hypocreomycetidae</taxon>
        <taxon>Hypocreales</taxon>
        <taxon>Clavicipitaceae</taxon>
        <taxon>Clavicipitaceae incertae sedis</taxon>
        <taxon>'Torrubiella' clade</taxon>
    </lineage>
</organism>
<gene>
    <name evidence="8" type="ORF">VHEMI10177</name>
</gene>
<dbReference type="Pfam" id="PF00632">
    <property type="entry name" value="HECT"/>
    <property type="match status" value="1"/>
</dbReference>
<evidence type="ECO:0000313" key="9">
    <source>
        <dbReference type="Proteomes" id="UP000039046"/>
    </source>
</evidence>
<evidence type="ECO:0000256" key="6">
    <source>
        <dbReference type="SAM" id="MobiDB-lite"/>
    </source>
</evidence>
<dbReference type="OrthoDB" id="5981550at2759"/>
<dbReference type="FunFam" id="3.30.2410.10:FF:000003">
    <property type="entry name" value="probable E3 ubiquitin-protein ligase HERC4 isoform X1"/>
    <property type="match status" value="1"/>
</dbReference>
<dbReference type="GO" id="GO:0061630">
    <property type="term" value="F:ubiquitin protein ligase activity"/>
    <property type="evidence" value="ECO:0007669"/>
    <property type="project" value="UniProtKB-EC"/>
</dbReference>
<name>A0A0A1TCB0_9HYPO</name>
<evidence type="ECO:0000313" key="8">
    <source>
        <dbReference type="EMBL" id="CEJ94661.1"/>
    </source>
</evidence>
<feature type="region of interest" description="Disordered" evidence="6">
    <location>
        <begin position="263"/>
        <end position="354"/>
    </location>
</feature>
<feature type="active site" description="Glycyl thioester intermediate" evidence="5">
    <location>
        <position position="1218"/>
    </location>
</feature>
<dbReference type="GO" id="GO:0016874">
    <property type="term" value="F:ligase activity"/>
    <property type="evidence" value="ECO:0007669"/>
    <property type="project" value="UniProtKB-KW"/>
</dbReference>
<dbReference type="PANTHER" id="PTHR45700:SF8">
    <property type="entry name" value="HECT-TYPE E3 UBIQUITIN TRANSFERASE"/>
    <property type="match status" value="1"/>
</dbReference>
<feature type="region of interest" description="Disordered" evidence="6">
    <location>
        <begin position="413"/>
        <end position="438"/>
    </location>
</feature>
<feature type="region of interest" description="Disordered" evidence="6">
    <location>
        <begin position="164"/>
        <end position="209"/>
    </location>
</feature>
<dbReference type="PANTHER" id="PTHR45700">
    <property type="entry name" value="UBIQUITIN-PROTEIN LIGASE E3C"/>
    <property type="match status" value="1"/>
</dbReference>
<feature type="compositionally biased region" description="Basic and acidic residues" evidence="6">
    <location>
        <begin position="341"/>
        <end position="353"/>
    </location>
</feature>
<dbReference type="EMBL" id="CDHN01000007">
    <property type="protein sequence ID" value="CEJ94661.1"/>
    <property type="molecule type" value="Genomic_DNA"/>
</dbReference>
<protein>
    <recommendedName>
        <fullName evidence="2">HECT-type E3 ubiquitin transferase</fullName>
        <ecNumber evidence="2">2.3.2.26</ecNumber>
    </recommendedName>
</protein>
<accession>A0A0A1TCB0</accession>
<dbReference type="PROSITE" id="PS50237">
    <property type="entry name" value="HECT"/>
    <property type="match status" value="1"/>
</dbReference>
<dbReference type="SUPFAM" id="SSF56204">
    <property type="entry name" value="Hect, E3 ligase catalytic domain"/>
    <property type="match status" value="1"/>
</dbReference>
<feature type="region of interest" description="Disordered" evidence="6">
    <location>
        <begin position="1"/>
        <end position="23"/>
    </location>
</feature>
<keyword evidence="8" id="KW-0436">Ligase</keyword>
<dbReference type="InterPro" id="IPR044611">
    <property type="entry name" value="E3A/B/C-like"/>
</dbReference>
<dbReference type="InterPro" id="IPR042556">
    <property type="entry name" value="AZUL_sf"/>
</dbReference>
<reference evidence="8 9" key="1">
    <citation type="journal article" date="2015" name="Genome Announc.">
        <title>Draft Genome Sequence and Gene Annotation of the Entomopathogenic Fungus Verticillium hemipterigenum.</title>
        <authorList>
            <person name="Horn F."/>
            <person name="Habel A."/>
            <person name="Scharf D.H."/>
            <person name="Dworschak J."/>
            <person name="Brakhage A.A."/>
            <person name="Guthke R."/>
            <person name="Hertweck C."/>
            <person name="Linde J."/>
        </authorList>
    </citation>
    <scope>NUCLEOTIDE SEQUENCE [LARGE SCALE GENOMIC DNA]</scope>
</reference>